<dbReference type="GO" id="GO:0004826">
    <property type="term" value="F:phenylalanine-tRNA ligase activity"/>
    <property type="evidence" value="ECO:0007669"/>
    <property type="project" value="InterPro"/>
</dbReference>
<dbReference type="SUPFAM" id="SSF56037">
    <property type="entry name" value="PheT/TilS domain"/>
    <property type="match status" value="1"/>
</dbReference>
<gene>
    <name evidence="3" type="ORF">SDC9_54027</name>
</gene>
<dbReference type="InterPro" id="IPR020825">
    <property type="entry name" value="Phe-tRNA_synthase-like_B3/B4"/>
</dbReference>
<evidence type="ECO:0000313" key="3">
    <source>
        <dbReference type="EMBL" id="MPM07720.1"/>
    </source>
</evidence>
<organism evidence="3">
    <name type="scientific">bioreactor metagenome</name>
    <dbReference type="NCBI Taxonomy" id="1076179"/>
    <lineage>
        <taxon>unclassified sequences</taxon>
        <taxon>metagenomes</taxon>
        <taxon>ecological metagenomes</taxon>
    </lineage>
</organism>
<sequence length="554" mass="59504">MVVFPFIAGMPSSGRGHLFQKSGGRGADDPPEPPGEMALVREPRFRRGHGRGMSGPEEPFRLPYPELGQVGVGRQSSLVPEGAEKVPGAERGEGRQFIKGDVPCHVLSQEGACRPDGTPGCPWNGGGVFAEAPEKSGYEGGPEGGGRQAAHGPTLESFVEPPEDAGKVPGLKDAPADEGKAPVFAPQSAGYGADRSGVCVGHAVPPPPAEGRVAVVDLTGDNHAEHPLGGDHILTPVAESEGPAFYDAESVGFMAVPGKFHVQVCTVQKEDSRQVLRAPETGTVFSGTSGQGVSVLFHLSSVKAAAIPFKNFIPFIRYHKRKRTEKGADLIMITASQEWRTMFPGFCFGVLVLEGVDNSRECPAFEERKNAFETGLRSRHEGRTRKEIGLEEPFGAYGRYYKRFGQGYPVLHQVETVALKGKPLFSPSPLVAAMFMAELKNGFLTAGHDLDRVSLPLFLDVSKGEERYTAMGGRERILLPGDMFLTDRDGILSSILYGPDDRTSVTAETTRVLYAVYGVPSLPAEGVRAHLDEIEELVRVLSPEAVRKELVILG</sequence>
<accession>A0A644WV15</accession>
<reference evidence="3" key="1">
    <citation type="submission" date="2019-08" db="EMBL/GenBank/DDBJ databases">
        <authorList>
            <person name="Kucharzyk K."/>
            <person name="Murdoch R.W."/>
            <person name="Higgins S."/>
            <person name="Loffler F."/>
        </authorList>
    </citation>
    <scope>NUCLEOTIDE SEQUENCE</scope>
</reference>
<dbReference type="Gene3D" id="3.50.40.10">
    <property type="entry name" value="Phenylalanyl-trna Synthetase, Chain B, domain 3"/>
    <property type="match status" value="1"/>
</dbReference>
<protein>
    <recommendedName>
        <fullName evidence="2">B3/B4 tRNA-binding domain-containing protein</fullName>
    </recommendedName>
</protein>
<feature type="region of interest" description="Disordered" evidence="1">
    <location>
        <begin position="13"/>
        <end position="62"/>
    </location>
</feature>
<evidence type="ECO:0000256" key="1">
    <source>
        <dbReference type="SAM" id="MobiDB-lite"/>
    </source>
</evidence>
<dbReference type="InterPro" id="IPR005146">
    <property type="entry name" value="B3/B4_tRNA-bd"/>
</dbReference>
<feature type="compositionally biased region" description="Gly residues" evidence="1">
    <location>
        <begin position="138"/>
        <end position="147"/>
    </location>
</feature>
<feature type="domain" description="B3/B4 tRNA-binding" evidence="2">
    <location>
        <begin position="396"/>
        <end position="543"/>
    </location>
</feature>
<dbReference type="SMART" id="SM00873">
    <property type="entry name" value="B3_4"/>
    <property type="match status" value="1"/>
</dbReference>
<proteinExistence type="predicted"/>
<dbReference type="AlphaFoldDB" id="A0A644WV15"/>
<comment type="caution">
    <text evidence="3">The sequence shown here is derived from an EMBL/GenBank/DDBJ whole genome shotgun (WGS) entry which is preliminary data.</text>
</comment>
<name>A0A644WV15_9ZZZZ</name>
<feature type="region of interest" description="Disordered" evidence="1">
    <location>
        <begin position="133"/>
        <end position="167"/>
    </location>
</feature>
<dbReference type="GO" id="GO:0003723">
    <property type="term" value="F:RNA binding"/>
    <property type="evidence" value="ECO:0007669"/>
    <property type="project" value="InterPro"/>
</dbReference>
<evidence type="ECO:0000259" key="2">
    <source>
        <dbReference type="SMART" id="SM00873"/>
    </source>
</evidence>
<dbReference type="EMBL" id="VSSQ01001368">
    <property type="protein sequence ID" value="MPM07720.1"/>
    <property type="molecule type" value="Genomic_DNA"/>
</dbReference>